<dbReference type="Pfam" id="PF21709">
    <property type="entry name" value="ABC_C"/>
    <property type="match status" value="1"/>
</dbReference>
<sequence length="188" mass="22306">MSVFSKVIIEVWYELFENLIGYIDRDDYEDMKKMRKLLLDNGEIDPEVVSSIKSVSKFNKIVYLCTQIVDYDSCIYNKFKKHLEMFDIKMMKKDFNLRYRNKAVLSRMIAESIDLNKEDIDMTLWDEKLTIISKKLRDYSYKTEIDLMATCTEYMKIINKLQETLDAVSGAINNHNDSFNSPLWKVNI</sequence>
<accession>A0A0K1LHJ7</accession>
<keyword evidence="2" id="KW-1185">Reference proteome</keyword>
<dbReference type="KEGG" id="vg:26939059"/>
<evidence type="ECO:0000313" key="2">
    <source>
        <dbReference type="Proteomes" id="UP000204213"/>
    </source>
</evidence>
<name>A0A0K1LHJ7_9VIRU</name>
<dbReference type="InterPro" id="IPR049105">
    <property type="entry name" value="ABC_C"/>
</dbReference>
<proteinExistence type="predicted"/>
<dbReference type="GeneID" id="26939059"/>
<dbReference type="EMBL" id="KP970121">
    <property type="protein sequence ID" value="AKU41976.1"/>
    <property type="molecule type" value="Genomic_RNA"/>
</dbReference>
<evidence type="ECO:0000313" key="1">
    <source>
        <dbReference type="EMBL" id="AKU41976.1"/>
    </source>
</evidence>
<reference evidence="2" key="1">
    <citation type="journal article" date="2012" name="J. Gen. Virol.">
        <title>Raspberry leaf blotch virus, a putative new member of the genus Emaravirus, encodes a novel genomic RNA.</title>
        <authorList>
            <person name="McGavin W.J."/>
            <person name="Mitchell C."/>
            <person name="Cock P.J."/>
            <person name="Wright K.M."/>
            <person name="Macfarlane S.A."/>
        </authorList>
    </citation>
    <scope>NUCLEOTIDE SEQUENCE [LARGE SCALE GENOMIC DNA]</scope>
</reference>
<organism evidence="1 2">
    <name type="scientific">Emaravirus idaeobati</name>
    <dbReference type="NCBI Taxonomy" id="1980431"/>
    <lineage>
        <taxon>Viruses</taxon>
        <taxon>Riboviria</taxon>
        <taxon>Orthornavirae</taxon>
        <taxon>Negarnaviricota</taxon>
        <taxon>Polyploviricotina</taxon>
        <taxon>Bunyaviricetes</taxon>
        <taxon>Elliovirales</taxon>
        <taxon>Fimoviridae</taxon>
        <taxon>Emaravirus</taxon>
    </lineage>
</organism>
<dbReference type="Proteomes" id="UP000204213">
    <property type="component" value="Genome"/>
</dbReference>
<protein>
    <submittedName>
        <fullName evidence="1">p6</fullName>
    </submittedName>
</protein>
<dbReference type="RefSeq" id="YP_009237278.1">
    <property type="nucleotide sequence ID" value="NC_029571.1"/>
</dbReference>